<name>A0AAW0ARL0_9AGAR</name>
<accession>A0AAW0ARL0</accession>
<keyword evidence="2" id="KW-1185">Reference proteome</keyword>
<protein>
    <submittedName>
        <fullName evidence="1">Uncharacterized protein</fullName>
    </submittedName>
</protein>
<reference evidence="1 2" key="1">
    <citation type="journal article" date="2024" name="J Genomics">
        <title>Draft genome sequencing and assembly of Favolaschia claudopus CIRM-BRFM 2984 isolated from oak limbs.</title>
        <authorList>
            <person name="Navarro D."/>
            <person name="Drula E."/>
            <person name="Chaduli D."/>
            <person name="Cazenave R."/>
            <person name="Ahrendt S."/>
            <person name="Wang J."/>
            <person name="Lipzen A."/>
            <person name="Daum C."/>
            <person name="Barry K."/>
            <person name="Grigoriev I.V."/>
            <person name="Favel A."/>
            <person name="Rosso M.N."/>
            <person name="Martin F."/>
        </authorList>
    </citation>
    <scope>NUCLEOTIDE SEQUENCE [LARGE SCALE GENOMIC DNA]</scope>
    <source>
        <strain evidence="1 2">CIRM-BRFM 2984</strain>
    </source>
</reference>
<proteinExistence type="predicted"/>
<organism evidence="1 2">
    <name type="scientific">Favolaschia claudopus</name>
    <dbReference type="NCBI Taxonomy" id="2862362"/>
    <lineage>
        <taxon>Eukaryota</taxon>
        <taxon>Fungi</taxon>
        <taxon>Dikarya</taxon>
        <taxon>Basidiomycota</taxon>
        <taxon>Agaricomycotina</taxon>
        <taxon>Agaricomycetes</taxon>
        <taxon>Agaricomycetidae</taxon>
        <taxon>Agaricales</taxon>
        <taxon>Marasmiineae</taxon>
        <taxon>Mycenaceae</taxon>
        <taxon>Favolaschia</taxon>
    </lineage>
</organism>
<sequence>MTVPAAVVDSPFGSFPTHARSSPSKSSTVGRIWQEWTPRLISRFSPSRQSMPNHEIFDDNASILAARSPFPPQMLTNDSVSELSFQLYPHSVDSASLKSADSASIKFPTPQPPLPTDAELAERARAREAAAKSADGHLRQAPSVADADSALKDIGTVLRPPHKKGPGYIDPKLDPFTRSRIEGIRSFLALYASPQSPTYGKWKAASIAAALTMGRSTYCARVLRRLAREYISDRSLLPENPYGYWNNTLLVNEDLCNELMEYLQVLGSTKDKDGRESGISAAKVQAWLSQPEIMEKYAIPKPISLATANRYLHALVSLVVFQVRLPSNAPRPHFGTKCTKFRKNSSLGGDSGSFEYDSCRLMGLFWGTVGFYPGGLLPSPPSRLGMVIQVCSGEQIHSSIFLAAGGLQQ</sequence>
<dbReference type="EMBL" id="JAWWNJ010000054">
    <property type="protein sequence ID" value="KAK7015231.1"/>
    <property type="molecule type" value="Genomic_DNA"/>
</dbReference>
<dbReference type="AlphaFoldDB" id="A0AAW0ARL0"/>
<evidence type="ECO:0000313" key="1">
    <source>
        <dbReference type="EMBL" id="KAK7015231.1"/>
    </source>
</evidence>
<evidence type="ECO:0000313" key="2">
    <source>
        <dbReference type="Proteomes" id="UP001362999"/>
    </source>
</evidence>
<comment type="caution">
    <text evidence="1">The sequence shown here is derived from an EMBL/GenBank/DDBJ whole genome shotgun (WGS) entry which is preliminary data.</text>
</comment>
<gene>
    <name evidence="1" type="ORF">R3P38DRAFT_3361871</name>
</gene>
<dbReference type="Proteomes" id="UP001362999">
    <property type="component" value="Unassembled WGS sequence"/>
</dbReference>